<keyword evidence="7" id="KW-1185">Reference proteome</keyword>
<keyword evidence="2" id="KW-0479">Metal-binding</keyword>
<dbReference type="SUPFAM" id="SSF51182">
    <property type="entry name" value="RmlC-like cupins"/>
    <property type="match status" value="1"/>
</dbReference>
<evidence type="ECO:0000259" key="5">
    <source>
        <dbReference type="Pfam" id="PF05726"/>
    </source>
</evidence>
<feature type="binding site" evidence="2">
    <location>
        <position position="53"/>
    </location>
    <ligand>
        <name>Fe cation</name>
        <dbReference type="ChEBI" id="CHEBI:24875"/>
    </ligand>
</feature>
<evidence type="ECO:0000259" key="4">
    <source>
        <dbReference type="Pfam" id="PF02678"/>
    </source>
</evidence>
<dbReference type="Pfam" id="PF02678">
    <property type="entry name" value="Pirin"/>
    <property type="match status" value="1"/>
</dbReference>
<proteinExistence type="inferred from homology"/>
<dbReference type="InterPro" id="IPR014710">
    <property type="entry name" value="RmlC-like_jellyroll"/>
</dbReference>
<dbReference type="AlphaFoldDB" id="A0A366L0E6"/>
<name>A0A366L0E6_9SPHI</name>
<gene>
    <name evidence="6" type="ORF">DRW42_13450</name>
</gene>
<dbReference type="InterPro" id="IPR011051">
    <property type="entry name" value="RmlC_Cupin_sf"/>
</dbReference>
<feature type="binding site" evidence="2">
    <location>
        <position position="55"/>
    </location>
    <ligand>
        <name>Fe cation</name>
        <dbReference type="ChEBI" id="CHEBI:24875"/>
    </ligand>
</feature>
<comment type="cofactor">
    <cofactor evidence="2">
        <name>Fe cation</name>
        <dbReference type="ChEBI" id="CHEBI:24875"/>
    </cofactor>
    <text evidence="2">Binds 1 Fe cation per subunit.</text>
</comment>
<evidence type="ECO:0008006" key="8">
    <source>
        <dbReference type="Google" id="ProtNLM"/>
    </source>
</evidence>
<keyword evidence="2" id="KW-0408">Iron</keyword>
<sequence>MKNLNISDTVEASSSGNISFSAEKVRAQLFGGLMDPVIGFDHFKLTKDVFGAHPHAGMSALSYLFEDSVPYHNLDSIGTDVMITPGSLMWTWAGRGVVHTEFPVPEGSEVHGLQLFINMPAKQKQTAPKGTFINSPDIPEIISAGFRVRVVTGRSGAVINQAVIPQDITFLHIFLTGEESFSHELPSGWNGTVYVVNGKTELAVGEEKRLLEQSSVICFSSLENQKVTFSPNGGCQLIFISGAPLKEEIFAHGSLTMGSNDELAKAMSDFNEGRMGFIRMEDGNRKVVLPVLK</sequence>
<dbReference type="InterPro" id="IPR012093">
    <property type="entry name" value="Pirin"/>
</dbReference>
<reference evidence="6 7" key="1">
    <citation type="submission" date="2018-07" db="EMBL/GenBank/DDBJ databases">
        <title>A draft genome of a endophytic bacteria, a new species of Pedobacter.</title>
        <authorList>
            <person name="Zhang Z.D."/>
            <person name="Chen Z.J."/>
        </authorList>
    </citation>
    <scope>NUCLEOTIDE SEQUENCE [LARGE SCALE GENOMIC DNA]</scope>
    <source>
        <strain evidence="6 7">RS10</strain>
    </source>
</reference>
<evidence type="ECO:0000256" key="1">
    <source>
        <dbReference type="ARBA" id="ARBA00008416"/>
    </source>
</evidence>
<evidence type="ECO:0000313" key="7">
    <source>
        <dbReference type="Proteomes" id="UP000252081"/>
    </source>
</evidence>
<comment type="similarity">
    <text evidence="1 3">Belongs to the pirin family.</text>
</comment>
<evidence type="ECO:0000256" key="3">
    <source>
        <dbReference type="RuleBase" id="RU003457"/>
    </source>
</evidence>
<dbReference type="PANTHER" id="PTHR13903">
    <property type="entry name" value="PIRIN-RELATED"/>
    <property type="match status" value="1"/>
</dbReference>
<organism evidence="6 7">
    <name type="scientific">Pedobacter miscanthi</name>
    <dbReference type="NCBI Taxonomy" id="2259170"/>
    <lineage>
        <taxon>Bacteria</taxon>
        <taxon>Pseudomonadati</taxon>
        <taxon>Bacteroidota</taxon>
        <taxon>Sphingobacteriia</taxon>
        <taxon>Sphingobacteriales</taxon>
        <taxon>Sphingobacteriaceae</taxon>
        <taxon>Pedobacter</taxon>
    </lineage>
</organism>
<dbReference type="OrthoDB" id="321327at2"/>
<accession>A0A366L0E6</accession>
<evidence type="ECO:0000256" key="2">
    <source>
        <dbReference type="PIRSR" id="PIRSR006232-1"/>
    </source>
</evidence>
<dbReference type="GO" id="GO:0046872">
    <property type="term" value="F:metal ion binding"/>
    <property type="evidence" value="ECO:0007669"/>
    <property type="project" value="UniProtKB-KW"/>
</dbReference>
<dbReference type="Proteomes" id="UP000252081">
    <property type="component" value="Unassembled WGS sequence"/>
</dbReference>
<comment type="caution">
    <text evidence="6">The sequence shown here is derived from an EMBL/GenBank/DDBJ whole genome shotgun (WGS) entry which is preliminary data.</text>
</comment>
<feature type="domain" description="Pirin N-terminal" evidence="4">
    <location>
        <begin position="47"/>
        <end position="117"/>
    </location>
</feature>
<dbReference type="PANTHER" id="PTHR13903:SF8">
    <property type="entry name" value="PIRIN"/>
    <property type="match status" value="1"/>
</dbReference>
<feature type="binding site" evidence="2">
    <location>
        <position position="101"/>
    </location>
    <ligand>
        <name>Fe cation</name>
        <dbReference type="ChEBI" id="CHEBI:24875"/>
    </ligand>
</feature>
<dbReference type="Pfam" id="PF05726">
    <property type="entry name" value="Pirin_C"/>
    <property type="match status" value="1"/>
</dbReference>
<dbReference type="InterPro" id="IPR008778">
    <property type="entry name" value="Pirin_C_dom"/>
</dbReference>
<dbReference type="Gene3D" id="2.60.120.10">
    <property type="entry name" value="Jelly Rolls"/>
    <property type="match status" value="2"/>
</dbReference>
<dbReference type="RefSeq" id="WP_113949337.1">
    <property type="nucleotide sequence ID" value="NZ_QNQU01000010.1"/>
</dbReference>
<feature type="binding site" evidence="2">
    <location>
        <position position="99"/>
    </location>
    <ligand>
        <name>Fe cation</name>
        <dbReference type="ChEBI" id="CHEBI:24875"/>
    </ligand>
</feature>
<feature type="domain" description="Pirin C-terminal" evidence="5">
    <location>
        <begin position="171"/>
        <end position="276"/>
    </location>
</feature>
<dbReference type="PIRSF" id="PIRSF006232">
    <property type="entry name" value="Pirin"/>
    <property type="match status" value="1"/>
</dbReference>
<dbReference type="EMBL" id="QNQU01000010">
    <property type="protein sequence ID" value="RBQ06774.1"/>
    <property type="molecule type" value="Genomic_DNA"/>
</dbReference>
<dbReference type="CDD" id="cd02247">
    <property type="entry name" value="cupin_pirin_C"/>
    <property type="match status" value="1"/>
</dbReference>
<evidence type="ECO:0000313" key="6">
    <source>
        <dbReference type="EMBL" id="RBQ06774.1"/>
    </source>
</evidence>
<protein>
    <recommendedName>
        <fullName evidence="8">Pirin family protein</fullName>
    </recommendedName>
</protein>
<dbReference type="InterPro" id="IPR003829">
    <property type="entry name" value="Pirin_N_dom"/>
</dbReference>